<dbReference type="Proteomes" id="UP000298061">
    <property type="component" value="Unassembled WGS sequence"/>
</dbReference>
<dbReference type="AlphaFoldDB" id="A0A4Y9ZVQ3"/>
<evidence type="ECO:0000313" key="3">
    <source>
        <dbReference type="Proteomes" id="UP000298061"/>
    </source>
</evidence>
<dbReference type="EMBL" id="SFCI01000879">
    <property type="protein sequence ID" value="TFY77558.1"/>
    <property type="molecule type" value="Genomic_DNA"/>
</dbReference>
<name>A0A4Y9ZVQ3_9AGAM</name>
<protein>
    <submittedName>
        <fullName evidence="2">Uncharacterized protein</fullName>
    </submittedName>
</protein>
<reference evidence="2 3" key="1">
    <citation type="submission" date="2019-02" db="EMBL/GenBank/DDBJ databases">
        <title>Genome sequencing of the rare red list fungi Hericium alpestre (H. flagellum).</title>
        <authorList>
            <person name="Buettner E."/>
            <person name="Kellner H."/>
        </authorList>
    </citation>
    <scope>NUCLEOTIDE SEQUENCE [LARGE SCALE GENOMIC DNA]</scope>
    <source>
        <strain evidence="2 3">DSM 108284</strain>
    </source>
</reference>
<comment type="caution">
    <text evidence="2">The sequence shown here is derived from an EMBL/GenBank/DDBJ whole genome shotgun (WGS) entry which is preliminary data.</text>
</comment>
<sequence>MSSIDSQLEHGPDRIAAPQGNDGDVALATATDLCDRQVRRSTASLRTTTSSASPTVVATPLRRVTSRALSCGAITWQNYETAEAVSAIHGNPRRAQLRALTSLDLAKAARPPIASPPSILSI</sequence>
<keyword evidence="3" id="KW-1185">Reference proteome</keyword>
<feature type="region of interest" description="Disordered" evidence="1">
    <location>
        <begin position="1"/>
        <end position="22"/>
    </location>
</feature>
<organism evidence="2 3">
    <name type="scientific">Hericium alpestre</name>
    <dbReference type="NCBI Taxonomy" id="135208"/>
    <lineage>
        <taxon>Eukaryota</taxon>
        <taxon>Fungi</taxon>
        <taxon>Dikarya</taxon>
        <taxon>Basidiomycota</taxon>
        <taxon>Agaricomycotina</taxon>
        <taxon>Agaricomycetes</taxon>
        <taxon>Russulales</taxon>
        <taxon>Hericiaceae</taxon>
        <taxon>Hericium</taxon>
    </lineage>
</organism>
<gene>
    <name evidence="2" type="ORF">EWM64_g6452</name>
</gene>
<accession>A0A4Y9ZVQ3</accession>
<evidence type="ECO:0000313" key="2">
    <source>
        <dbReference type="EMBL" id="TFY77558.1"/>
    </source>
</evidence>
<proteinExistence type="predicted"/>
<evidence type="ECO:0000256" key="1">
    <source>
        <dbReference type="SAM" id="MobiDB-lite"/>
    </source>
</evidence>